<dbReference type="Proteomes" id="UP000292685">
    <property type="component" value="Unassembled WGS sequence"/>
</dbReference>
<dbReference type="EMBL" id="SHLA01000001">
    <property type="protein sequence ID" value="RZU61844.1"/>
    <property type="molecule type" value="Genomic_DNA"/>
</dbReference>
<dbReference type="Gene3D" id="3.40.1280.10">
    <property type="match status" value="1"/>
</dbReference>
<dbReference type="Pfam" id="PF22435">
    <property type="entry name" value="MRM3-like_sub_bind"/>
    <property type="match status" value="1"/>
</dbReference>
<organism evidence="5 6">
    <name type="scientific">Zhihengliuella halotolerans</name>
    <dbReference type="NCBI Taxonomy" id="370736"/>
    <lineage>
        <taxon>Bacteria</taxon>
        <taxon>Bacillati</taxon>
        <taxon>Actinomycetota</taxon>
        <taxon>Actinomycetes</taxon>
        <taxon>Micrococcales</taxon>
        <taxon>Micrococcaceae</taxon>
        <taxon>Zhihengliuella</taxon>
    </lineage>
</organism>
<dbReference type="GO" id="GO:0008173">
    <property type="term" value="F:RNA methyltransferase activity"/>
    <property type="evidence" value="ECO:0007669"/>
    <property type="project" value="InterPro"/>
</dbReference>
<dbReference type="SUPFAM" id="SSF75217">
    <property type="entry name" value="alpha/beta knot"/>
    <property type="match status" value="1"/>
</dbReference>
<protein>
    <submittedName>
        <fullName evidence="5">TrmH family RNA methyltransferase</fullName>
    </submittedName>
</protein>
<dbReference type="SUPFAM" id="SSF55315">
    <property type="entry name" value="L30e-like"/>
    <property type="match status" value="1"/>
</dbReference>
<sequence>MHMREAPTDQPIMANPRAERVRDVARLATRSGRNKSGLFLAEGPQAVREAIRLHAERIREGRDGIVQWIFASPVAAERHPELVAGVDGCEVRLAEPAVIAAMADTVTPQGIIAVCRQTIVSLPDIIAARPRLVAVLCRVQDPGNAGTILRAADAAGADAVVTTSGSVDLFNPKAVRSTVGSIFHLPLAVGVDFAELVEGLRAAGIGIIAADGYGDADLDELQDAAAAHRLHNRAGEQPLLGQPSAWLFGNEAAGLDESELAAADQRVAVPLYGVAESLNVGTAATVCLYASARAQKRNPALAD</sequence>
<dbReference type="GO" id="GO:0006396">
    <property type="term" value="P:RNA processing"/>
    <property type="evidence" value="ECO:0007669"/>
    <property type="project" value="InterPro"/>
</dbReference>
<dbReference type="InterPro" id="IPR053888">
    <property type="entry name" value="MRM3-like_sub_bind"/>
</dbReference>
<dbReference type="InterPro" id="IPR051259">
    <property type="entry name" value="rRNA_Methyltransferase"/>
</dbReference>
<dbReference type="GO" id="GO:0005737">
    <property type="term" value="C:cytoplasm"/>
    <property type="evidence" value="ECO:0007669"/>
    <property type="project" value="UniProtKB-ARBA"/>
</dbReference>
<dbReference type="Pfam" id="PF00588">
    <property type="entry name" value="SpoU_methylase"/>
    <property type="match status" value="1"/>
</dbReference>
<proteinExistence type="inferred from homology"/>
<keyword evidence="2 5" id="KW-0489">Methyltransferase</keyword>
<dbReference type="InterPro" id="IPR029064">
    <property type="entry name" value="Ribosomal_eL30-like_sf"/>
</dbReference>
<dbReference type="InterPro" id="IPR001537">
    <property type="entry name" value="SpoU_MeTrfase"/>
</dbReference>
<evidence type="ECO:0000256" key="1">
    <source>
        <dbReference type="ARBA" id="ARBA00007228"/>
    </source>
</evidence>
<dbReference type="Gene3D" id="3.30.1330.30">
    <property type="match status" value="1"/>
</dbReference>
<feature type="domain" description="RNA 2-O ribose methyltransferase substrate binding" evidence="4">
    <location>
        <begin position="40"/>
        <end position="121"/>
    </location>
</feature>
<dbReference type="InterPro" id="IPR029026">
    <property type="entry name" value="tRNA_m1G_MTases_N"/>
</dbReference>
<dbReference type="PANTHER" id="PTHR43191">
    <property type="entry name" value="RRNA METHYLTRANSFERASE 3"/>
    <property type="match status" value="1"/>
</dbReference>
<keyword evidence="3 5" id="KW-0808">Transferase</keyword>
<comment type="caution">
    <text evidence="5">The sequence shown here is derived from an EMBL/GenBank/DDBJ whole genome shotgun (WGS) entry which is preliminary data.</text>
</comment>
<name>A0A4Q8ACP0_9MICC</name>
<evidence type="ECO:0000313" key="5">
    <source>
        <dbReference type="EMBL" id="RZU61844.1"/>
    </source>
</evidence>
<accession>A0A4Q8ACP0</accession>
<evidence type="ECO:0000256" key="3">
    <source>
        <dbReference type="ARBA" id="ARBA00022679"/>
    </source>
</evidence>
<dbReference type="AlphaFoldDB" id="A0A4Q8ACP0"/>
<dbReference type="SMART" id="SM00967">
    <property type="entry name" value="SpoU_sub_bind"/>
    <property type="match status" value="1"/>
</dbReference>
<comment type="similarity">
    <text evidence="1">Belongs to the class IV-like SAM-binding methyltransferase superfamily. RNA methyltransferase TrmH family.</text>
</comment>
<dbReference type="GO" id="GO:0003723">
    <property type="term" value="F:RNA binding"/>
    <property type="evidence" value="ECO:0007669"/>
    <property type="project" value="InterPro"/>
</dbReference>
<evidence type="ECO:0000256" key="2">
    <source>
        <dbReference type="ARBA" id="ARBA00022603"/>
    </source>
</evidence>
<dbReference type="InterPro" id="IPR029028">
    <property type="entry name" value="Alpha/beta_knot_MTases"/>
</dbReference>
<evidence type="ECO:0000313" key="6">
    <source>
        <dbReference type="Proteomes" id="UP000292685"/>
    </source>
</evidence>
<dbReference type="CDD" id="cd18095">
    <property type="entry name" value="SpoU-like_rRNA-MTase"/>
    <property type="match status" value="1"/>
</dbReference>
<reference evidence="5 6" key="1">
    <citation type="submission" date="2019-02" db="EMBL/GenBank/DDBJ databases">
        <title>Sequencing the genomes of 1000 actinobacteria strains.</title>
        <authorList>
            <person name="Klenk H.-P."/>
        </authorList>
    </citation>
    <scope>NUCLEOTIDE SEQUENCE [LARGE SCALE GENOMIC DNA]</scope>
    <source>
        <strain evidence="5 6">DSM 17364</strain>
    </source>
</reference>
<evidence type="ECO:0000259" key="4">
    <source>
        <dbReference type="SMART" id="SM00967"/>
    </source>
</evidence>
<keyword evidence="6" id="KW-1185">Reference proteome</keyword>
<gene>
    <name evidence="5" type="ORF">EV380_1426</name>
</gene>
<dbReference type="InterPro" id="IPR013123">
    <property type="entry name" value="SpoU_subst-bd"/>
</dbReference>
<dbReference type="PANTHER" id="PTHR43191:SF2">
    <property type="entry name" value="RRNA METHYLTRANSFERASE 3, MITOCHONDRIAL"/>
    <property type="match status" value="1"/>
</dbReference>
<dbReference type="GO" id="GO:0032259">
    <property type="term" value="P:methylation"/>
    <property type="evidence" value="ECO:0007669"/>
    <property type="project" value="UniProtKB-KW"/>
</dbReference>